<dbReference type="PANTHER" id="PTHR31511:SF12">
    <property type="entry name" value="RHO TERMINATION FACTOR N-TERMINAL DOMAIN-CONTAINING PROTEIN"/>
    <property type="match status" value="1"/>
</dbReference>
<dbReference type="RefSeq" id="XP_015510307.2">
    <property type="nucleotide sequence ID" value="XM_015654821.2"/>
</dbReference>
<sequence>MAAESYTERIQLENLLENGSNRVKWYNLEEAFKCRIQTGMIVNFKHVDTKAFMEESQTLFEKQIESALKKKNALKVNTVLTAKYFDSKNDEKILEDKYFSTKNSEILRTTDLKDWFLRNVVDPTLKKMEEFEELGSGWAFSSIDNLRININKYNPMRVGSHIKLPSAIKNKTACVNVRNKDNECFKWAVLSALHPCPNAQRVSNYKKYERELNFDGIEFPVLPIKIPDFEKQNDISINLFDLQKKNGKFTVHLHHKTTLKKEKHVTLLMIQNYYFDEGSEVEQDGKSDEEVEIRYHYVWVKNLSRLIHGVSKEKIKKHICDRCLCYFRKKEKLIQHELDCENLNEGKVVLPKPGNNTLMFKNFKNKYKVPFIVYADFECLLKPVPQVQSTSKTKLIHNHEPFDVGFYFKCNYDDKLSFYRSYRNSDHQDSKPAEWFVKQLEQLVEDIELVFWDPKRINELTADQKAEFNNSSTCHICEREILWEEKVKDHCHLTGNYLGPAHKDCNLKRQDSRAVPIVFHNLSGYDAHFLIKDISRGFEGRISLLPLTKERYISFTKYIKGRDKINLRFIDSFRFMNLSLEELASNLQELKIVKSEFSPITDEKLKLLTRKGVFPYEYLDALEKLDESKLPPKGKFYSVLNSSDVSDKDYKHAETVWKEFGIQTLGKYSDLYLKTDVLLLADVFENFRHSCLEAYGLDPAHYYTAPGLTWDAMLKYTKIELPLMTDIDMVTFIEKGIRGGVSQCSNRYAKANNKYMPDYNPDEDSKYLMYYDINNLYGWAMMQPLPEGGFEWVSNPSDLNFQNVADDSSVGYILEVDLEYPEAIHDKHRDLPLCPEHREPPGSKQSKLLTTLYDKTRYILHYRNLQQALRNGLRLTNIHRVLKFDQSPWLRKYIELNSEKRMNARNKFEEEFYKLMNNAIAGKTMENVRKRVDVKLVTKWKGRYGAEALFAKPNFRSVSVFDDNLVAVELGRMEILLDKPIYVGFCVLDLSKTHLYDFHYDYMISQFADRCKLLYTDTDSLIYEVQCPDIYEIMKRDIHKFDTSNYDSQNRYGIKQENKKVVGLMKDECEGKLLREFVGLRSKMYCLRIENEPDKKKAKGVTKPVVENNVKFEHYLECLNEMKTRRFKQHTFRSNFHAVNTVEQDKLALNPDDDKRQLLPDTTDTLPWGYRKTPRSVDMDTD</sequence>
<dbReference type="Gene3D" id="3.30.420.10">
    <property type="entry name" value="Ribonuclease H-like superfamily/Ribonuclease H"/>
    <property type="match status" value="1"/>
</dbReference>
<organism evidence="3">
    <name type="scientific">Neodiprion lecontei</name>
    <name type="common">Redheaded pine sawfly</name>
    <dbReference type="NCBI Taxonomy" id="441921"/>
    <lineage>
        <taxon>Eukaryota</taxon>
        <taxon>Metazoa</taxon>
        <taxon>Ecdysozoa</taxon>
        <taxon>Arthropoda</taxon>
        <taxon>Hexapoda</taxon>
        <taxon>Insecta</taxon>
        <taxon>Pterygota</taxon>
        <taxon>Neoptera</taxon>
        <taxon>Endopterygota</taxon>
        <taxon>Hymenoptera</taxon>
        <taxon>Tenthredinoidea</taxon>
        <taxon>Diprionidae</taxon>
        <taxon>Diprioninae</taxon>
        <taxon>Neodiprion</taxon>
    </lineage>
</organism>
<protein>
    <submittedName>
        <fullName evidence="3">Uncharacterized protein LOC107217324</fullName>
    </submittedName>
</protein>
<dbReference type="SUPFAM" id="SSF56672">
    <property type="entry name" value="DNA/RNA polymerases"/>
    <property type="match status" value="1"/>
</dbReference>
<dbReference type="GO" id="GO:0042575">
    <property type="term" value="C:DNA polymerase complex"/>
    <property type="evidence" value="ECO:0007669"/>
    <property type="project" value="UniProtKB-ARBA"/>
</dbReference>
<dbReference type="Gene3D" id="3.90.1600.10">
    <property type="entry name" value="Palm domain of DNA polymerase"/>
    <property type="match status" value="1"/>
</dbReference>
<name>A0A6J0B7Y5_NEOLC</name>
<proteinExistence type="predicted"/>
<dbReference type="AlphaFoldDB" id="A0A6J0B7Y5"/>
<keyword evidence="2" id="KW-1185">Reference proteome</keyword>
<dbReference type="InterPro" id="IPR023211">
    <property type="entry name" value="DNA_pol_palm_dom_sf"/>
</dbReference>
<dbReference type="InterPro" id="IPR012337">
    <property type="entry name" value="RNaseH-like_sf"/>
</dbReference>
<dbReference type="GO" id="GO:0071897">
    <property type="term" value="P:DNA biosynthetic process"/>
    <property type="evidence" value="ECO:0007669"/>
    <property type="project" value="UniProtKB-ARBA"/>
</dbReference>
<evidence type="ECO:0000313" key="2">
    <source>
        <dbReference type="Proteomes" id="UP000829291"/>
    </source>
</evidence>
<dbReference type="KEGG" id="nlo:107217324"/>
<dbReference type="Proteomes" id="UP000829291">
    <property type="component" value="Chromosome 5"/>
</dbReference>
<dbReference type="InParanoid" id="A0A6J0B7Y5"/>
<accession>A0A6J0B7Y5</accession>
<gene>
    <name evidence="3" type="primary">LOC107217324</name>
</gene>
<dbReference type="PANTHER" id="PTHR31511">
    <property type="entry name" value="PROTEIN CBG23764"/>
    <property type="match status" value="1"/>
</dbReference>
<dbReference type="GeneID" id="107217324"/>
<dbReference type="GO" id="GO:0003676">
    <property type="term" value="F:nucleic acid binding"/>
    <property type="evidence" value="ECO:0007669"/>
    <property type="project" value="InterPro"/>
</dbReference>
<dbReference type="OrthoDB" id="7653437at2759"/>
<evidence type="ECO:0000313" key="3">
    <source>
        <dbReference type="RefSeq" id="XP_015510307.2"/>
    </source>
</evidence>
<feature type="region of interest" description="Disordered" evidence="1">
    <location>
        <begin position="1152"/>
        <end position="1182"/>
    </location>
</feature>
<dbReference type="InterPro" id="IPR036397">
    <property type="entry name" value="RNaseH_sf"/>
</dbReference>
<reference evidence="3" key="1">
    <citation type="submission" date="2025-08" db="UniProtKB">
        <authorList>
            <consortium name="RefSeq"/>
        </authorList>
    </citation>
    <scope>IDENTIFICATION</scope>
    <source>
        <tissue evidence="3">Thorax and Abdomen</tissue>
    </source>
</reference>
<evidence type="ECO:0000256" key="1">
    <source>
        <dbReference type="SAM" id="MobiDB-lite"/>
    </source>
</evidence>
<dbReference type="InterPro" id="IPR043502">
    <property type="entry name" value="DNA/RNA_pol_sf"/>
</dbReference>
<dbReference type="SUPFAM" id="SSF53098">
    <property type="entry name" value="Ribonuclease H-like"/>
    <property type="match status" value="1"/>
</dbReference>